<gene>
    <name evidence="1" type="ORF">LCGC14_2759080</name>
</gene>
<dbReference type="AlphaFoldDB" id="A0A0F8ZLI3"/>
<evidence type="ECO:0000313" key="1">
    <source>
        <dbReference type="EMBL" id="KKK86855.1"/>
    </source>
</evidence>
<feature type="non-terminal residue" evidence="1">
    <location>
        <position position="149"/>
    </location>
</feature>
<comment type="caution">
    <text evidence="1">The sequence shown here is derived from an EMBL/GenBank/DDBJ whole genome shotgun (WGS) entry which is preliminary data.</text>
</comment>
<protein>
    <submittedName>
        <fullName evidence="1">Uncharacterized protein</fullName>
    </submittedName>
</protein>
<sequence length="149" mass="16584">MPDERARIPLSFGGGLDRATGVFAVDAENFIDLRNVYLYRNRMEARKGLAVANTFTGDATVLDVLLIQSMKSEQMGIVVCYLSDSHVHVYRVDGDGSGTDEIGIWGTVPLLAHGPARVIATESYRKVFFAHDEVVFSRRLPTYYYDAFA</sequence>
<accession>A0A0F8ZLI3</accession>
<name>A0A0F8ZLI3_9ZZZZ</name>
<dbReference type="EMBL" id="LAZR01050664">
    <property type="protein sequence ID" value="KKK86855.1"/>
    <property type="molecule type" value="Genomic_DNA"/>
</dbReference>
<organism evidence="1">
    <name type="scientific">marine sediment metagenome</name>
    <dbReference type="NCBI Taxonomy" id="412755"/>
    <lineage>
        <taxon>unclassified sequences</taxon>
        <taxon>metagenomes</taxon>
        <taxon>ecological metagenomes</taxon>
    </lineage>
</organism>
<reference evidence="1" key="1">
    <citation type="journal article" date="2015" name="Nature">
        <title>Complex archaea that bridge the gap between prokaryotes and eukaryotes.</title>
        <authorList>
            <person name="Spang A."/>
            <person name="Saw J.H."/>
            <person name="Jorgensen S.L."/>
            <person name="Zaremba-Niedzwiedzka K."/>
            <person name="Martijn J."/>
            <person name="Lind A.E."/>
            <person name="van Eijk R."/>
            <person name="Schleper C."/>
            <person name="Guy L."/>
            <person name="Ettema T.J."/>
        </authorList>
    </citation>
    <scope>NUCLEOTIDE SEQUENCE</scope>
</reference>
<proteinExistence type="predicted"/>